<dbReference type="Gene3D" id="3.30.9.10">
    <property type="entry name" value="D-Amino Acid Oxidase, subunit A, domain 2"/>
    <property type="match status" value="1"/>
</dbReference>
<feature type="domain" description="FAD dependent oxidoreductase" evidence="1">
    <location>
        <begin position="2"/>
        <end position="366"/>
    </location>
</feature>
<dbReference type="Proteomes" id="UP000799767">
    <property type="component" value="Unassembled WGS sequence"/>
</dbReference>
<gene>
    <name evidence="2" type="ORF">BDY17DRAFT_319741</name>
</gene>
<dbReference type="Gene3D" id="3.50.50.60">
    <property type="entry name" value="FAD/NAD(P)-binding domain"/>
    <property type="match status" value="1"/>
</dbReference>
<organism evidence="2 3">
    <name type="scientific">Neohortaea acidophila</name>
    <dbReference type="NCBI Taxonomy" id="245834"/>
    <lineage>
        <taxon>Eukaryota</taxon>
        <taxon>Fungi</taxon>
        <taxon>Dikarya</taxon>
        <taxon>Ascomycota</taxon>
        <taxon>Pezizomycotina</taxon>
        <taxon>Dothideomycetes</taxon>
        <taxon>Dothideomycetidae</taxon>
        <taxon>Mycosphaerellales</taxon>
        <taxon>Teratosphaeriaceae</taxon>
        <taxon>Neohortaea</taxon>
    </lineage>
</organism>
<dbReference type="EMBL" id="MU001631">
    <property type="protein sequence ID" value="KAF2487181.1"/>
    <property type="molecule type" value="Genomic_DNA"/>
</dbReference>
<protein>
    <submittedName>
        <fullName evidence="2">FAD dependent oxidoreductase</fullName>
    </submittedName>
</protein>
<dbReference type="AlphaFoldDB" id="A0A6A6Q534"/>
<dbReference type="InterPro" id="IPR006076">
    <property type="entry name" value="FAD-dep_OxRdtase"/>
</dbReference>
<keyword evidence="3" id="KW-1185">Reference proteome</keyword>
<proteinExistence type="predicted"/>
<dbReference type="InterPro" id="IPR036188">
    <property type="entry name" value="FAD/NAD-bd_sf"/>
</dbReference>
<dbReference type="GeneID" id="54477327"/>
<dbReference type="PANTHER" id="PTHR13847:SF213">
    <property type="entry name" value="DEPENDENT OXIDOREDUCTASE, PUTATIVE-RELATED"/>
    <property type="match status" value="1"/>
</dbReference>
<dbReference type="OrthoDB" id="429143at2759"/>
<dbReference type="SUPFAM" id="SSF51905">
    <property type="entry name" value="FAD/NAD(P)-binding domain"/>
    <property type="match status" value="1"/>
</dbReference>
<dbReference type="PANTHER" id="PTHR13847">
    <property type="entry name" value="SARCOSINE DEHYDROGENASE-RELATED"/>
    <property type="match status" value="1"/>
</dbReference>
<name>A0A6A6Q534_9PEZI</name>
<evidence type="ECO:0000313" key="3">
    <source>
        <dbReference type="Proteomes" id="UP000799767"/>
    </source>
</evidence>
<evidence type="ECO:0000259" key="1">
    <source>
        <dbReference type="Pfam" id="PF01266"/>
    </source>
</evidence>
<accession>A0A6A6Q534</accession>
<reference evidence="2" key="1">
    <citation type="journal article" date="2020" name="Stud. Mycol.">
        <title>101 Dothideomycetes genomes: a test case for predicting lifestyles and emergence of pathogens.</title>
        <authorList>
            <person name="Haridas S."/>
            <person name="Albert R."/>
            <person name="Binder M."/>
            <person name="Bloem J."/>
            <person name="Labutti K."/>
            <person name="Salamov A."/>
            <person name="Andreopoulos B."/>
            <person name="Baker S."/>
            <person name="Barry K."/>
            <person name="Bills G."/>
            <person name="Bluhm B."/>
            <person name="Cannon C."/>
            <person name="Castanera R."/>
            <person name="Culley D."/>
            <person name="Daum C."/>
            <person name="Ezra D."/>
            <person name="Gonzalez J."/>
            <person name="Henrissat B."/>
            <person name="Kuo A."/>
            <person name="Liang C."/>
            <person name="Lipzen A."/>
            <person name="Lutzoni F."/>
            <person name="Magnuson J."/>
            <person name="Mondo S."/>
            <person name="Nolan M."/>
            <person name="Ohm R."/>
            <person name="Pangilinan J."/>
            <person name="Park H.-J."/>
            <person name="Ramirez L."/>
            <person name="Alfaro M."/>
            <person name="Sun H."/>
            <person name="Tritt A."/>
            <person name="Yoshinaga Y."/>
            <person name="Zwiers L.-H."/>
            <person name="Turgeon B."/>
            <person name="Goodwin S."/>
            <person name="Spatafora J."/>
            <person name="Crous P."/>
            <person name="Grigoriev I."/>
        </authorList>
    </citation>
    <scope>NUCLEOTIDE SEQUENCE</scope>
    <source>
        <strain evidence="2">CBS 113389</strain>
    </source>
</reference>
<sequence>MLEARTVTSGATGRNGGHCKDVSYKTYSKLKAQLGKEAAKRLVNFRRSHIDATRQLARQLHEEGFGDGHFRTVDSITGVFDREIFRDLSYNLHAFLEDFQEERDRYLILDGEEAQRKYGLVGACGAISSPAAALWPYRLVTSVLQRLLSRHQSFSLEALTPVLSLSASKDSRHPYVVHTPRGTIRAQHVVHCTNGYASHLLPSLRDKIVPVRGQMTAFVPSDEFPRRGDIHSWSLCWPNGGFDYMTQANDAEGLVFLGGGVEQGSSAGSVDYDLVDDGSLNTPALQHLCSVLPKHFEAGDGAKLKKAWTGIMGFTPDGFPLVGRIPQELSPRKVVHGAAGQEWIAAGFNGYGMVHCWQSGRAIADMVTGKPKETIDAYFPSEHFACSKERLERMDSEALRAEFYKNAPTTLKSRI</sequence>
<evidence type="ECO:0000313" key="2">
    <source>
        <dbReference type="EMBL" id="KAF2487181.1"/>
    </source>
</evidence>
<dbReference type="Pfam" id="PF01266">
    <property type="entry name" value="DAO"/>
    <property type="match status" value="1"/>
</dbReference>
<dbReference type="RefSeq" id="XP_033593750.1">
    <property type="nucleotide sequence ID" value="XM_033736325.1"/>
</dbReference>
<dbReference type="GO" id="GO:0005737">
    <property type="term" value="C:cytoplasm"/>
    <property type="evidence" value="ECO:0007669"/>
    <property type="project" value="TreeGrafter"/>
</dbReference>